<evidence type="ECO:0000256" key="4">
    <source>
        <dbReference type="ARBA" id="ARBA00022692"/>
    </source>
</evidence>
<accession>A0A4R8LTY7</accession>
<keyword evidence="3" id="KW-1003">Cell membrane</keyword>
<keyword evidence="10" id="KW-1185">Reference proteome</keyword>
<feature type="transmembrane region" description="Helical" evidence="8">
    <location>
        <begin position="227"/>
        <end position="245"/>
    </location>
</feature>
<dbReference type="EMBL" id="SORF01000001">
    <property type="protein sequence ID" value="TDY51199.1"/>
    <property type="molecule type" value="Genomic_DNA"/>
</dbReference>
<dbReference type="PRINTS" id="PR00758">
    <property type="entry name" value="ARSENICPUMP"/>
</dbReference>
<dbReference type="GO" id="GO:0015105">
    <property type="term" value="F:arsenite transmembrane transporter activity"/>
    <property type="evidence" value="ECO:0007669"/>
    <property type="project" value="InterPro"/>
</dbReference>
<evidence type="ECO:0000256" key="3">
    <source>
        <dbReference type="ARBA" id="ARBA00022475"/>
    </source>
</evidence>
<dbReference type="GO" id="GO:0005886">
    <property type="term" value="C:plasma membrane"/>
    <property type="evidence" value="ECO:0007669"/>
    <property type="project" value="UniProtKB-SubCell"/>
</dbReference>
<dbReference type="Pfam" id="PF02040">
    <property type="entry name" value="ArsB"/>
    <property type="match status" value="1"/>
</dbReference>
<dbReference type="NCBIfam" id="NF011980">
    <property type="entry name" value="PRK15445.1"/>
    <property type="match status" value="1"/>
</dbReference>
<feature type="transmembrane region" description="Helical" evidence="8">
    <location>
        <begin position="251"/>
        <end position="271"/>
    </location>
</feature>
<feature type="transmembrane region" description="Helical" evidence="8">
    <location>
        <begin position="412"/>
        <end position="432"/>
    </location>
</feature>
<evidence type="ECO:0000256" key="6">
    <source>
        <dbReference type="ARBA" id="ARBA00022989"/>
    </source>
</evidence>
<evidence type="ECO:0000313" key="9">
    <source>
        <dbReference type="EMBL" id="TDY51199.1"/>
    </source>
</evidence>
<protein>
    <recommendedName>
        <fullName evidence="8">Arsenical pump membrane protein</fullName>
    </recommendedName>
</protein>
<feature type="transmembrane region" description="Helical" evidence="8">
    <location>
        <begin position="29"/>
        <end position="49"/>
    </location>
</feature>
<comment type="subcellular location">
    <subcellularLocation>
        <location evidence="1 8">Cell membrane</location>
        <topology evidence="1 8">Multi-pass membrane protein</topology>
    </subcellularLocation>
</comment>
<sequence>MMASTAWLAMAVFVVTLVFVIWQPKGLSIGWSAVSGAVLALLLHVVHVADVWSVTKIVWDATLAFVGIIMNSMILDKIGFFEWAALKMAHAAKGNGRKVFLFVITLGAVVSAFFANDGAALILTPIVLEKVKLLKFDTKRMLPFVLASGFIADTTSLPFIVSNLVNIVSADYFGVGFISYALHMVVPDLVAFGASFLMLYLFFRKDIPREYRPSDLPDAASAIRHRGMFRASWIILVILLVGYVLTELLHIPVSFITLAVALAFLIAGARTKTVAPWRTVRSAPWSIVVFSIGMYVVVYGLRNAGLTNLLGRLMQWSTHGGLYGGTLFTGFAAAILSSIMNNLPTVMVGALAIHSAAVTGLMREAMVYANVIGCDLGPKITPIGSLATLLWLHVLAQKGVRIGWAQYFKTGVILTLPTLFITLSGLYVWMLVVH</sequence>
<dbReference type="RefSeq" id="WP_208320797.1">
    <property type="nucleotide sequence ID" value="NZ_BSUS01000001.1"/>
</dbReference>
<keyword evidence="5 8" id="KW-0059">Arsenical resistance</keyword>
<organism evidence="9 10">
    <name type="scientific">Alicyclobacillus sacchari</name>
    <dbReference type="NCBI Taxonomy" id="392010"/>
    <lineage>
        <taxon>Bacteria</taxon>
        <taxon>Bacillati</taxon>
        <taxon>Bacillota</taxon>
        <taxon>Bacilli</taxon>
        <taxon>Bacillales</taxon>
        <taxon>Alicyclobacillaceae</taxon>
        <taxon>Alicyclobacillus</taxon>
    </lineage>
</organism>
<feature type="transmembrane region" description="Helical" evidence="8">
    <location>
        <begin position="61"/>
        <end position="80"/>
    </location>
</feature>
<feature type="transmembrane region" description="Helical" evidence="8">
    <location>
        <begin position="100"/>
        <end position="123"/>
    </location>
</feature>
<evidence type="ECO:0000313" key="10">
    <source>
        <dbReference type="Proteomes" id="UP000294581"/>
    </source>
</evidence>
<dbReference type="InterPro" id="IPR000802">
    <property type="entry name" value="Arsenical_pump_ArsB"/>
</dbReference>
<comment type="similarity">
    <text evidence="2 8">Belongs to the ArsB family.</text>
</comment>
<dbReference type="GO" id="GO:0046685">
    <property type="term" value="P:response to arsenic-containing substance"/>
    <property type="evidence" value="ECO:0007669"/>
    <property type="project" value="UniProtKB-KW"/>
</dbReference>
<keyword evidence="7 8" id="KW-0472">Membrane</keyword>
<gene>
    <name evidence="9" type="ORF">C7445_101199</name>
</gene>
<evidence type="ECO:0000256" key="1">
    <source>
        <dbReference type="ARBA" id="ARBA00004651"/>
    </source>
</evidence>
<evidence type="ECO:0000256" key="8">
    <source>
        <dbReference type="RuleBase" id="RU004993"/>
    </source>
</evidence>
<feature type="transmembrane region" description="Helical" evidence="8">
    <location>
        <begin position="177"/>
        <end position="203"/>
    </location>
</feature>
<evidence type="ECO:0000256" key="5">
    <source>
        <dbReference type="ARBA" id="ARBA00022849"/>
    </source>
</evidence>
<dbReference type="PANTHER" id="PTHR43302:SF5">
    <property type="entry name" value="TRANSPORTER ARSB-RELATED"/>
    <property type="match status" value="1"/>
</dbReference>
<dbReference type="CDD" id="cd01118">
    <property type="entry name" value="ArsB_permease"/>
    <property type="match status" value="1"/>
</dbReference>
<comment type="caution">
    <text evidence="9">The sequence shown here is derived from an EMBL/GenBank/DDBJ whole genome shotgun (WGS) entry which is preliminary data.</text>
</comment>
<keyword evidence="6 8" id="KW-1133">Transmembrane helix</keyword>
<evidence type="ECO:0000256" key="2">
    <source>
        <dbReference type="ARBA" id="ARBA00006433"/>
    </source>
</evidence>
<dbReference type="AlphaFoldDB" id="A0A4R8LTY7"/>
<feature type="transmembrane region" description="Helical" evidence="8">
    <location>
        <begin position="283"/>
        <end position="301"/>
    </location>
</feature>
<dbReference type="PANTHER" id="PTHR43302">
    <property type="entry name" value="TRANSPORTER ARSB-RELATED"/>
    <property type="match status" value="1"/>
</dbReference>
<feature type="transmembrane region" description="Helical" evidence="8">
    <location>
        <begin position="321"/>
        <end position="339"/>
    </location>
</feature>
<proteinExistence type="inferred from homology"/>
<keyword evidence="8" id="KW-0813">Transport</keyword>
<reference evidence="9 10" key="1">
    <citation type="submission" date="2019-03" db="EMBL/GenBank/DDBJ databases">
        <title>Genomic Encyclopedia of Type Strains, Phase IV (KMG-IV): sequencing the most valuable type-strain genomes for metagenomic binning, comparative biology and taxonomic classification.</title>
        <authorList>
            <person name="Goeker M."/>
        </authorList>
    </citation>
    <scope>NUCLEOTIDE SEQUENCE [LARGE SCALE GENOMIC DNA]</scope>
    <source>
        <strain evidence="9 10">DSM 17974</strain>
    </source>
</reference>
<keyword evidence="4 8" id="KW-0812">Transmembrane</keyword>
<comment type="caution">
    <text evidence="8">Lacks conserved residue(s) required for the propagation of feature annotation.</text>
</comment>
<evidence type="ECO:0000256" key="7">
    <source>
        <dbReference type="ARBA" id="ARBA00023136"/>
    </source>
</evidence>
<dbReference type="NCBIfam" id="TIGR00935">
    <property type="entry name" value="2a45"/>
    <property type="match status" value="1"/>
</dbReference>
<feature type="transmembrane region" description="Helical" evidence="8">
    <location>
        <begin position="7"/>
        <end position="23"/>
    </location>
</feature>
<dbReference type="Proteomes" id="UP000294581">
    <property type="component" value="Unassembled WGS sequence"/>
</dbReference>
<comment type="function">
    <text evidence="8">Involved in arsenical resistance. Thought to form the channel of an arsenite pump.</text>
</comment>
<name>A0A4R8LTY7_9BACL</name>